<proteinExistence type="predicted"/>
<comment type="caution">
    <text evidence="1">The sequence shown here is derived from an EMBL/GenBank/DDBJ whole genome shotgun (WGS) entry which is preliminary data.</text>
</comment>
<dbReference type="Proteomes" id="UP001174136">
    <property type="component" value="Unassembled WGS sequence"/>
</dbReference>
<dbReference type="AlphaFoldDB" id="A0AA47M2B7"/>
<evidence type="ECO:0000313" key="1">
    <source>
        <dbReference type="EMBL" id="KAK0132357.1"/>
    </source>
</evidence>
<reference evidence="1" key="1">
    <citation type="journal article" date="2023" name="Front. Mar. Sci.">
        <title>A new Merluccius polli reference genome to investigate the effects of global change in West African waters.</title>
        <authorList>
            <person name="Mateo J.L."/>
            <person name="Blanco-Fernandez C."/>
            <person name="Garcia-Vazquez E."/>
            <person name="Machado-Schiaffino G."/>
        </authorList>
    </citation>
    <scope>NUCLEOTIDE SEQUENCE</scope>
    <source>
        <strain evidence="1">C29</strain>
        <tissue evidence="1">Fin</tissue>
    </source>
</reference>
<keyword evidence="2" id="KW-1185">Reference proteome</keyword>
<accession>A0AA47M2B7</accession>
<gene>
    <name evidence="1" type="ORF">N1851_032778</name>
</gene>
<name>A0AA47M2B7_MERPO</name>
<protein>
    <submittedName>
        <fullName evidence="1">Uncharacterized protein</fullName>
    </submittedName>
</protein>
<organism evidence="1 2">
    <name type="scientific">Merluccius polli</name>
    <name type="common">Benguela hake</name>
    <name type="synonym">Merluccius cadenati</name>
    <dbReference type="NCBI Taxonomy" id="89951"/>
    <lineage>
        <taxon>Eukaryota</taxon>
        <taxon>Metazoa</taxon>
        <taxon>Chordata</taxon>
        <taxon>Craniata</taxon>
        <taxon>Vertebrata</taxon>
        <taxon>Euteleostomi</taxon>
        <taxon>Actinopterygii</taxon>
        <taxon>Neopterygii</taxon>
        <taxon>Teleostei</taxon>
        <taxon>Neoteleostei</taxon>
        <taxon>Acanthomorphata</taxon>
        <taxon>Zeiogadaria</taxon>
        <taxon>Gadariae</taxon>
        <taxon>Gadiformes</taxon>
        <taxon>Gadoidei</taxon>
        <taxon>Merlucciidae</taxon>
        <taxon>Merluccius</taxon>
    </lineage>
</organism>
<evidence type="ECO:0000313" key="2">
    <source>
        <dbReference type="Proteomes" id="UP001174136"/>
    </source>
</evidence>
<dbReference type="EMBL" id="JAOPHQ010006269">
    <property type="protein sequence ID" value="KAK0132357.1"/>
    <property type="molecule type" value="Genomic_DNA"/>
</dbReference>
<dbReference type="Gene3D" id="3.10.450.10">
    <property type="match status" value="1"/>
</dbReference>
<sequence>MKAVQEDEELLCIVWAKTGAVSGHTILRNGSTHCYIAPTLSWDIHRGPVANNITATSSALGQVEASFIHKHEDVQHKDDLNMKTQLGLLCFAVVTSLAKAELGAPRLPAPIAEHFRFPLDNYRPLLDQLNIATDYAENESLSTVAVSSVTFPSRETDCGEVDTSVPGWRCPLKENGKLLLCSARVSFTTQDDEVQGFKLSCDAEVKEESLMAWRLISAEENSESSVLLRSRVSLLDMLWT</sequence>